<evidence type="ECO:0000313" key="4">
    <source>
        <dbReference type="Proteomes" id="UP000468388"/>
    </source>
</evidence>
<gene>
    <name evidence="3" type="ORF">GO495_31120</name>
</gene>
<keyword evidence="4" id="KW-1185">Reference proteome</keyword>
<sequence>MSIVKEKYSSNRVNLIYQMLCNEAEQAQPKEYDVRVDELKVVSRTNDPERFFQHEDFILPDTRYVTVCLYDGASRRCTRYVLLLKEEESKTKETLDGIEHTIGEKLQQERRQWQYELLQKENEDLKAKLVDAEEYQEQLQDTVRQMQGEKSSTTNKITETVLNFAGLYFSKNPQVLGGIPLLSDLVNPGNLPSQPQQSTGTASYSKQESGDVGNTKPTEQNTTTLRKTLILLFPEQYAEKVERIIQYLYANNELADQLLRILQQACPDEEEEDGTELAA</sequence>
<dbReference type="Proteomes" id="UP000468388">
    <property type="component" value="Unassembled WGS sequence"/>
</dbReference>
<proteinExistence type="predicted"/>
<keyword evidence="1" id="KW-0175">Coiled coil</keyword>
<comment type="caution">
    <text evidence="3">The sequence shown here is derived from an EMBL/GenBank/DDBJ whole genome shotgun (WGS) entry which is preliminary data.</text>
</comment>
<feature type="region of interest" description="Disordered" evidence="2">
    <location>
        <begin position="188"/>
        <end position="220"/>
    </location>
</feature>
<accession>A0A6N8JIN2</accession>
<dbReference type="EMBL" id="WRXO01000015">
    <property type="protein sequence ID" value="MVT45080.1"/>
    <property type="molecule type" value="Genomic_DNA"/>
</dbReference>
<evidence type="ECO:0000256" key="1">
    <source>
        <dbReference type="SAM" id="Coils"/>
    </source>
</evidence>
<evidence type="ECO:0000256" key="2">
    <source>
        <dbReference type="SAM" id="MobiDB-lite"/>
    </source>
</evidence>
<dbReference type="OrthoDB" id="662023at2"/>
<evidence type="ECO:0000313" key="3">
    <source>
        <dbReference type="EMBL" id="MVT45080.1"/>
    </source>
</evidence>
<feature type="coiled-coil region" evidence="1">
    <location>
        <begin position="103"/>
        <end position="152"/>
    </location>
</feature>
<feature type="compositionally biased region" description="Polar residues" evidence="2">
    <location>
        <begin position="190"/>
        <end position="207"/>
    </location>
</feature>
<dbReference type="RefSeq" id="WP_157303864.1">
    <property type="nucleotide sequence ID" value="NZ_BAAAZB010000018.1"/>
</dbReference>
<protein>
    <submittedName>
        <fullName evidence="3">Uncharacterized protein</fullName>
    </submittedName>
</protein>
<organism evidence="3 4">
    <name type="scientific">Chitinophaga oryziterrae</name>
    <dbReference type="NCBI Taxonomy" id="1031224"/>
    <lineage>
        <taxon>Bacteria</taxon>
        <taxon>Pseudomonadati</taxon>
        <taxon>Bacteroidota</taxon>
        <taxon>Chitinophagia</taxon>
        <taxon>Chitinophagales</taxon>
        <taxon>Chitinophagaceae</taxon>
        <taxon>Chitinophaga</taxon>
    </lineage>
</organism>
<reference evidence="3 4" key="1">
    <citation type="submission" date="2019-12" db="EMBL/GenBank/DDBJ databases">
        <title>The draft genomic sequence of strain Chitinophaga oryziterrae JCM 16595.</title>
        <authorList>
            <person name="Zhang X."/>
        </authorList>
    </citation>
    <scope>NUCLEOTIDE SEQUENCE [LARGE SCALE GENOMIC DNA]</scope>
    <source>
        <strain evidence="3 4">JCM 16595</strain>
    </source>
</reference>
<dbReference type="AlphaFoldDB" id="A0A6N8JIN2"/>
<name>A0A6N8JIN2_9BACT</name>